<dbReference type="InterPro" id="IPR006439">
    <property type="entry name" value="HAD-SF_hydro_IA"/>
</dbReference>
<dbReference type="CDD" id="cd07505">
    <property type="entry name" value="HAD_BPGM-like"/>
    <property type="match status" value="1"/>
</dbReference>
<dbReference type="EMBL" id="NMVO01000013">
    <property type="protein sequence ID" value="OYO13319.1"/>
    <property type="molecule type" value="Genomic_DNA"/>
</dbReference>
<dbReference type="PANTHER" id="PTHR18901:SF38">
    <property type="entry name" value="PSEUDOURIDINE-5'-PHOSPHATASE"/>
    <property type="match status" value="1"/>
</dbReference>
<dbReference type="Gene3D" id="1.10.150.240">
    <property type="entry name" value="Putative phosphatase, domain 2"/>
    <property type="match status" value="1"/>
</dbReference>
<gene>
    <name evidence="1" type="ORF">CGZ94_10040</name>
</gene>
<keyword evidence="2" id="KW-1185">Reference proteome</keyword>
<dbReference type="Pfam" id="PF00702">
    <property type="entry name" value="Hydrolase"/>
    <property type="match status" value="1"/>
</dbReference>
<keyword evidence="1" id="KW-0378">Hydrolase</keyword>
<protein>
    <submittedName>
        <fullName evidence="1">HAD family hydrolase</fullName>
    </submittedName>
</protein>
<dbReference type="SFLD" id="SFLDG01129">
    <property type="entry name" value="C1.5:_HAD__Beta-PGM__Phosphata"/>
    <property type="match status" value="1"/>
</dbReference>
<proteinExistence type="predicted"/>
<comment type="caution">
    <text evidence="1">The sequence shown here is derived from an EMBL/GenBank/DDBJ whole genome shotgun (WGS) entry which is preliminary data.</text>
</comment>
<dbReference type="PANTHER" id="PTHR18901">
    <property type="entry name" value="2-DEOXYGLUCOSE-6-PHOSPHATE PHOSPHATASE 2"/>
    <property type="match status" value="1"/>
</dbReference>
<dbReference type="OrthoDB" id="9797743at2"/>
<dbReference type="PRINTS" id="PR00413">
    <property type="entry name" value="HADHALOGNASE"/>
</dbReference>
<dbReference type="NCBIfam" id="TIGR01509">
    <property type="entry name" value="HAD-SF-IA-v3"/>
    <property type="match status" value="1"/>
</dbReference>
<evidence type="ECO:0000313" key="1">
    <source>
        <dbReference type="EMBL" id="OYO13319.1"/>
    </source>
</evidence>
<dbReference type="Gene3D" id="3.40.50.1000">
    <property type="entry name" value="HAD superfamily/HAD-like"/>
    <property type="match status" value="1"/>
</dbReference>
<dbReference type="InterPro" id="IPR023214">
    <property type="entry name" value="HAD_sf"/>
</dbReference>
<dbReference type="RefSeq" id="WP_094405558.1">
    <property type="nucleotide sequence ID" value="NZ_NMVO01000013.1"/>
</dbReference>
<name>A0A255GBP1_9ACTN</name>
<dbReference type="SFLD" id="SFLDG01135">
    <property type="entry name" value="C1.5.6:_HAD__Beta-PGM__Phospha"/>
    <property type="match status" value="1"/>
</dbReference>
<dbReference type="GO" id="GO:0016787">
    <property type="term" value="F:hydrolase activity"/>
    <property type="evidence" value="ECO:0007669"/>
    <property type="project" value="UniProtKB-KW"/>
</dbReference>
<reference evidence="1 2" key="1">
    <citation type="submission" date="2017-07" db="EMBL/GenBank/DDBJ databases">
        <title>Draft whole genome sequences of clinical Proprionibacteriaceae strains.</title>
        <authorList>
            <person name="Bernier A.-M."/>
            <person name="Bernard K."/>
            <person name="Domingo M.-C."/>
        </authorList>
    </citation>
    <scope>NUCLEOTIDE SEQUENCE [LARGE SCALE GENOMIC DNA]</scope>
    <source>
        <strain evidence="1 2">NML 030167</strain>
    </source>
</reference>
<organism evidence="1 2">
    <name type="scientific">Enemella evansiae</name>
    <dbReference type="NCBI Taxonomy" id="2016499"/>
    <lineage>
        <taxon>Bacteria</taxon>
        <taxon>Bacillati</taxon>
        <taxon>Actinomycetota</taxon>
        <taxon>Actinomycetes</taxon>
        <taxon>Propionibacteriales</taxon>
        <taxon>Propionibacteriaceae</taxon>
        <taxon>Enemella</taxon>
    </lineage>
</organism>
<dbReference type="InterPro" id="IPR036412">
    <property type="entry name" value="HAD-like_sf"/>
</dbReference>
<evidence type="ECO:0000313" key="2">
    <source>
        <dbReference type="Proteomes" id="UP000215896"/>
    </source>
</evidence>
<dbReference type="Proteomes" id="UP000215896">
    <property type="component" value="Unassembled WGS sequence"/>
</dbReference>
<accession>A0A255GBP1</accession>
<dbReference type="InterPro" id="IPR023198">
    <property type="entry name" value="PGP-like_dom2"/>
</dbReference>
<dbReference type="SUPFAM" id="SSF56784">
    <property type="entry name" value="HAD-like"/>
    <property type="match status" value="1"/>
</dbReference>
<dbReference type="AlphaFoldDB" id="A0A255GBP1"/>
<sequence>MDVAAVVFDLDGTLIDTEHLWDEVRRGLAAADGRDWPADATSAMLGMSTPEWSRYLAETVGVRGTPEEVAKRTIDGMLEHYHRGLPVLPGAVEAVRRMHAATGLLGAATSSPRVLLDAALAELGVTELFSATVSTEEVAAGKPAPDGYAECCRRLGVEPQRAVAVEDSANGIRSALNAGMAVVAIPPHFHPPPADVLARASAVLDDLDGLTGGLLAELPTPGTAA</sequence>
<dbReference type="SFLD" id="SFLDS00003">
    <property type="entry name" value="Haloacid_Dehalogenase"/>
    <property type="match status" value="1"/>
</dbReference>